<evidence type="ECO:0000313" key="2">
    <source>
        <dbReference type="Proteomes" id="UP000607281"/>
    </source>
</evidence>
<sequence length="144" mass="15698">MKTFFIVVLAGISTMGYAPLEAMGEVPLEAIAPLQSSDVNQENWQESILERHEAAALTTEPATINSEWNNVAGTPQNLKDSSISLEQKKGCESFSPLDLLSNPDAIFKECVNPADNRTPQSVEPVEYFKVPGLDSGVKINVTKF</sequence>
<protein>
    <submittedName>
        <fullName evidence="1">Uncharacterized protein</fullName>
    </submittedName>
</protein>
<name>A0ABR8CL31_9NOST</name>
<reference evidence="1 2" key="1">
    <citation type="journal article" date="2020" name="ISME J.">
        <title>Comparative genomics reveals insights into cyanobacterial evolution and habitat adaptation.</title>
        <authorList>
            <person name="Chen M.Y."/>
            <person name="Teng W.K."/>
            <person name="Zhao L."/>
            <person name="Hu C.X."/>
            <person name="Zhou Y.K."/>
            <person name="Han B.P."/>
            <person name="Song L.R."/>
            <person name="Shu W.S."/>
        </authorList>
    </citation>
    <scope>NUCLEOTIDE SEQUENCE [LARGE SCALE GENOMIC DNA]</scope>
    <source>
        <strain evidence="1 2">FACHB-260</strain>
    </source>
</reference>
<proteinExistence type="predicted"/>
<dbReference type="EMBL" id="JACJRF010000008">
    <property type="protein sequence ID" value="MBD2343881.1"/>
    <property type="molecule type" value="Genomic_DNA"/>
</dbReference>
<evidence type="ECO:0000313" key="1">
    <source>
        <dbReference type="EMBL" id="MBD2343881.1"/>
    </source>
</evidence>
<dbReference type="RefSeq" id="WP_190406345.1">
    <property type="nucleotide sequence ID" value="NZ_JACJRF010000008.1"/>
</dbReference>
<accession>A0ABR8CL31</accession>
<organism evidence="1 2">
    <name type="scientific">Anabaena subtropica FACHB-260</name>
    <dbReference type="NCBI Taxonomy" id="2692884"/>
    <lineage>
        <taxon>Bacteria</taxon>
        <taxon>Bacillati</taxon>
        <taxon>Cyanobacteriota</taxon>
        <taxon>Cyanophyceae</taxon>
        <taxon>Nostocales</taxon>
        <taxon>Nostocaceae</taxon>
        <taxon>Anabaena</taxon>
    </lineage>
</organism>
<gene>
    <name evidence="1" type="ORF">H6G18_06935</name>
</gene>
<comment type="caution">
    <text evidence="1">The sequence shown here is derived from an EMBL/GenBank/DDBJ whole genome shotgun (WGS) entry which is preliminary data.</text>
</comment>
<keyword evidence="2" id="KW-1185">Reference proteome</keyword>
<dbReference type="Proteomes" id="UP000607281">
    <property type="component" value="Unassembled WGS sequence"/>
</dbReference>